<dbReference type="InterPro" id="IPR010634">
    <property type="entry name" value="DUF1223"/>
</dbReference>
<evidence type="ECO:0000313" key="1">
    <source>
        <dbReference type="EMBL" id="NHF61108.1"/>
    </source>
</evidence>
<dbReference type="PANTHER" id="PTHR36057:SF1">
    <property type="entry name" value="LIPOPROTEIN LIPID ATTACHMENT SITE-LIKE PROTEIN, PUTATIVE (DUF1223)-RELATED"/>
    <property type="match status" value="1"/>
</dbReference>
<dbReference type="InterPro" id="IPR036249">
    <property type="entry name" value="Thioredoxin-like_sf"/>
</dbReference>
<protein>
    <submittedName>
        <fullName evidence="1">DUF1223 domain-containing protein</fullName>
    </submittedName>
</protein>
<comment type="caution">
    <text evidence="1">The sequence shown here is derived from an EMBL/GenBank/DDBJ whole genome shotgun (WGS) entry which is preliminary data.</text>
</comment>
<proteinExistence type="predicted"/>
<dbReference type="PANTHER" id="PTHR36057">
    <property type="match status" value="1"/>
</dbReference>
<dbReference type="EMBL" id="VIKU02000006">
    <property type="protein sequence ID" value="NHF61108.1"/>
    <property type="molecule type" value="Genomic_DNA"/>
</dbReference>
<gene>
    <name evidence="1" type="ORF">FK220_017280</name>
</gene>
<dbReference type="AlphaFoldDB" id="A0A967AXS5"/>
<keyword evidence="2" id="KW-1185">Reference proteome</keyword>
<organism evidence="1 2">
    <name type="scientific">Pelagihabitans pacificus</name>
    <dbReference type="NCBI Taxonomy" id="2696054"/>
    <lineage>
        <taxon>Bacteria</taxon>
        <taxon>Pseudomonadati</taxon>
        <taxon>Bacteroidota</taxon>
        <taxon>Flavobacteriia</taxon>
        <taxon>Flavobacteriales</taxon>
        <taxon>Flavobacteriaceae</taxon>
        <taxon>Pelagihabitans</taxon>
    </lineage>
</organism>
<reference evidence="1" key="1">
    <citation type="submission" date="2019-07" db="EMBL/GenBank/DDBJ databases">
        <authorList>
            <person name="De-Chao Zhang Q."/>
        </authorList>
    </citation>
    <scope>NUCLEOTIDE SEQUENCE</scope>
    <source>
        <strain evidence="1">TP-CH-4</strain>
    </source>
</reference>
<dbReference type="Pfam" id="PF06764">
    <property type="entry name" value="DUF1223"/>
    <property type="match status" value="1"/>
</dbReference>
<name>A0A967AXS5_9FLAO</name>
<evidence type="ECO:0000313" key="2">
    <source>
        <dbReference type="Proteomes" id="UP000707206"/>
    </source>
</evidence>
<dbReference type="SUPFAM" id="SSF52833">
    <property type="entry name" value="Thioredoxin-like"/>
    <property type="match status" value="1"/>
</dbReference>
<reference evidence="1" key="2">
    <citation type="submission" date="2020-03" db="EMBL/GenBank/DDBJ databases">
        <title>Flavobacteriaceae bacterium strain TP-CH-4, a member of the family Flavobacteriaceae isolated from a deep-sea seamount.</title>
        <authorList>
            <person name="Zhang D.-C."/>
        </authorList>
    </citation>
    <scope>NUCLEOTIDE SEQUENCE</scope>
    <source>
        <strain evidence="1">TP-CH-4</strain>
    </source>
</reference>
<sequence length="262" mass="29994">MFKKGIVGTFVLTVLATLAFKNSWDSYGSSIVVQSEAEETLYDPFVVLELFTSQGCSSCPAADILLQKVKHENPDRVFTLSYHIDYWNYIGWNDPFSKAEHTLRQSDYNRKLGYHGNYTPEIVVNGKEHFVGSDVSKMNWVLETFRNEKTTNAITITDVRTKDGRISYCYEVKGPFENKKVRAVIVLDQRITEVKRGENRNRRVTNSNIVVHERLSQLARPVGTAFIKLPRIVQKNEKIFLVVLVENEEKDITAAAQIDLKI</sequence>
<dbReference type="RefSeq" id="WP_152575610.1">
    <property type="nucleotide sequence ID" value="NZ_VIKU02000006.1"/>
</dbReference>
<dbReference type="Proteomes" id="UP000707206">
    <property type="component" value="Unassembled WGS sequence"/>
</dbReference>
<accession>A0A967AXS5</accession>